<gene>
    <name evidence="2" type="ORF">K6T50_08145</name>
</gene>
<evidence type="ECO:0000313" key="2">
    <source>
        <dbReference type="EMBL" id="QZP36311.1"/>
    </source>
</evidence>
<dbReference type="AlphaFoldDB" id="A0A8T8W913"/>
<dbReference type="RefSeq" id="WP_222606134.1">
    <property type="nucleotide sequence ID" value="NZ_CP081958.1"/>
</dbReference>
<dbReference type="Proteomes" id="UP000826254">
    <property type="component" value="Chromosome"/>
</dbReference>
<name>A0A8T8W913_9EURY</name>
<reference evidence="2 3" key="1">
    <citation type="journal article" date="2021" name="Int. J. Syst. Evol. Microbiol.">
        <title>Halobaculum halophilum sp. nov. and Halobaculum salinum sp. nov., isolated from salt lake and saline soil.</title>
        <authorList>
            <person name="Cui H.L."/>
            <person name="Shi X.W."/>
            <person name="Yin X.M."/>
            <person name="Yang X.Y."/>
            <person name="Hou J."/>
            <person name="Zhu L."/>
        </authorList>
    </citation>
    <scope>NUCLEOTIDE SEQUENCE [LARGE SCALE GENOMIC DNA]</scope>
    <source>
        <strain evidence="2 3">NBRC 109044</strain>
    </source>
</reference>
<dbReference type="KEGG" id="hmp:K6T50_08145"/>
<proteinExistence type="predicted"/>
<accession>A0A8T8W913</accession>
<dbReference type="EMBL" id="CP081958">
    <property type="protein sequence ID" value="QZP36311.1"/>
    <property type="molecule type" value="Genomic_DNA"/>
</dbReference>
<evidence type="ECO:0000256" key="1">
    <source>
        <dbReference type="SAM" id="MobiDB-lite"/>
    </source>
</evidence>
<feature type="compositionally biased region" description="Acidic residues" evidence="1">
    <location>
        <begin position="10"/>
        <end position="20"/>
    </location>
</feature>
<sequence length="111" mass="11407">MGLFDRDTDMSESDDDEGADAADGADGPTFEPIAGTADADGDGADGEGDADEGDVLSKLVGANFRDDDFNGTLKRAVDVEAGVVLYAYSNNTTNTGGLAAVPIDQTRLLDE</sequence>
<protein>
    <submittedName>
        <fullName evidence="2">Uncharacterized protein</fullName>
    </submittedName>
</protein>
<feature type="compositionally biased region" description="Acidic residues" evidence="1">
    <location>
        <begin position="39"/>
        <end position="53"/>
    </location>
</feature>
<organism evidence="2 3">
    <name type="scientific">Halobaculum magnesiiphilum</name>
    <dbReference type="NCBI Taxonomy" id="1017351"/>
    <lineage>
        <taxon>Archaea</taxon>
        <taxon>Methanobacteriati</taxon>
        <taxon>Methanobacteriota</taxon>
        <taxon>Stenosarchaea group</taxon>
        <taxon>Halobacteria</taxon>
        <taxon>Halobacteriales</taxon>
        <taxon>Haloferacaceae</taxon>
        <taxon>Halobaculum</taxon>
    </lineage>
</organism>
<keyword evidence="3" id="KW-1185">Reference proteome</keyword>
<feature type="region of interest" description="Disordered" evidence="1">
    <location>
        <begin position="1"/>
        <end position="53"/>
    </location>
</feature>
<evidence type="ECO:0000313" key="3">
    <source>
        <dbReference type="Proteomes" id="UP000826254"/>
    </source>
</evidence>
<dbReference type="GeneID" id="67178105"/>